<feature type="domain" description="STAS" evidence="1">
    <location>
        <begin position="31"/>
        <end position="117"/>
    </location>
</feature>
<dbReference type="Pfam" id="PF13466">
    <property type="entry name" value="STAS_2"/>
    <property type="match status" value="1"/>
</dbReference>
<gene>
    <name evidence="2" type="ORF">SAMN06272739_1596</name>
</gene>
<proteinExistence type="predicted"/>
<dbReference type="Gene3D" id="3.30.750.24">
    <property type="entry name" value="STAS domain"/>
    <property type="match status" value="1"/>
</dbReference>
<accession>A0A286GRD4</accession>
<dbReference type="InterPro" id="IPR002645">
    <property type="entry name" value="STAS_dom"/>
</dbReference>
<evidence type="ECO:0000313" key="3">
    <source>
        <dbReference type="Proteomes" id="UP000219482"/>
    </source>
</evidence>
<protein>
    <submittedName>
        <fullName evidence="2">Anti-anti-sigma factor</fullName>
    </submittedName>
</protein>
<dbReference type="CDD" id="cd07043">
    <property type="entry name" value="STAS_anti-anti-sigma_factors"/>
    <property type="match status" value="1"/>
</dbReference>
<organism evidence="2 3">
    <name type="scientific">Blastococcus haudaquaticus</name>
    <dbReference type="NCBI Taxonomy" id="1938745"/>
    <lineage>
        <taxon>Bacteria</taxon>
        <taxon>Bacillati</taxon>
        <taxon>Actinomycetota</taxon>
        <taxon>Actinomycetes</taxon>
        <taxon>Geodermatophilales</taxon>
        <taxon>Geodermatophilaceae</taxon>
        <taxon>Blastococcus</taxon>
    </lineage>
</organism>
<dbReference type="RefSeq" id="WP_097183376.1">
    <property type="nucleotide sequence ID" value="NZ_OCNK01000002.1"/>
</dbReference>
<sequence length="117" mass="12261">MTSLSSRPAPPAPVPEPTAFTVLVHLARGRITVRGDLDRAHVSQLLDAVDVLSCSHAAQWTIDAAGITFFDVAGLRGLLHARAVAEQAGCTLVVTRPGGMLARMLALAEAGTAQPRR</sequence>
<dbReference type="InterPro" id="IPR036513">
    <property type="entry name" value="STAS_dom_sf"/>
</dbReference>
<dbReference type="Proteomes" id="UP000219482">
    <property type="component" value="Unassembled WGS sequence"/>
</dbReference>
<dbReference type="PROSITE" id="PS50801">
    <property type="entry name" value="STAS"/>
    <property type="match status" value="1"/>
</dbReference>
<dbReference type="OrthoDB" id="3622319at2"/>
<dbReference type="EMBL" id="OCNK01000002">
    <property type="protein sequence ID" value="SOD97726.1"/>
    <property type="molecule type" value="Genomic_DNA"/>
</dbReference>
<reference evidence="3" key="1">
    <citation type="submission" date="2017-09" db="EMBL/GenBank/DDBJ databases">
        <authorList>
            <person name="Varghese N."/>
            <person name="Submissions S."/>
        </authorList>
    </citation>
    <scope>NUCLEOTIDE SEQUENCE [LARGE SCALE GENOMIC DNA]</scope>
    <source>
        <strain evidence="3">DSM 44270</strain>
    </source>
</reference>
<dbReference type="AlphaFoldDB" id="A0A286GRD4"/>
<name>A0A286GRD4_9ACTN</name>
<dbReference type="SUPFAM" id="SSF52091">
    <property type="entry name" value="SpoIIaa-like"/>
    <property type="match status" value="1"/>
</dbReference>
<keyword evidence="3" id="KW-1185">Reference proteome</keyword>
<dbReference type="InterPro" id="IPR058548">
    <property type="entry name" value="MlaB-like_STAS"/>
</dbReference>
<evidence type="ECO:0000313" key="2">
    <source>
        <dbReference type="EMBL" id="SOD97726.1"/>
    </source>
</evidence>
<evidence type="ECO:0000259" key="1">
    <source>
        <dbReference type="PROSITE" id="PS50801"/>
    </source>
</evidence>